<feature type="transmembrane region" description="Helical" evidence="15">
    <location>
        <begin position="677"/>
        <end position="696"/>
    </location>
</feature>
<feature type="transmembrane region" description="Helical" evidence="15">
    <location>
        <begin position="177"/>
        <end position="195"/>
    </location>
</feature>
<dbReference type="GO" id="GO:0004169">
    <property type="term" value="F:dolichyl-phosphate-mannose-protein mannosyltransferase activity"/>
    <property type="evidence" value="ECO:0007669"/>
    <property type="project" value="UniProtKB-UniRule"/>
</dbReference>
<feature type="transmembrane region" description="Helical" evidence="15">
    <location>
        <begin position="202"/>
        <end position="222"/>
    </location>
</feature>
<evidence type="ECO:0000256" key="16">
    <source>
        <dbReference type="SAM" id="MobiDB-lite"/>
    </source>
</evidence>
<keyword evidence="10 15" id="KW-1133">Transmembrane helix</keyword>
<comment type="caution">
    <text evidence="18">The sequence shown here is derived from an EMBL/GenBank/DDBJ whole genome shotgun (WGS) entry which is preliminary data.</text>
</comment>
<keyword evidence="8" id="KW-0677">Repeat</keyword>
<dbReference type="AlphaFoldDB" id="A0AAN7WMN7"/>
<evidence type="ECO:0000313" key="19">
    <source>
        <dbReference type="Proteomes" id="UP001306508"/>
    </source>
</evidence>
<feature type="region of interest" description="Disordered" evidence="16">
    <location>
        <begin position="1"/>
        <end position="22"/>
    </location>
</feature>
<evidence type="ECO:0000256" key="15">
    <source>
        <dbReference type="RuleBase" id="RU367007"/>
    </source>
</evidence>
<evidence type="ECO:0000313" key="18">
    <source>
        <dbReference type="EMBL" id="KAK5778992.1"/>
    </source>
</evidence>
<evidence type="ECO:0000256" key="10">
    <source>
        <dbReference type="ARBA" id="ARBA00022989"/>
    </source>
</evidence>
<dbReference type="CDD" id="cd23284">
    <property type="entry name" value="beta-trefoil_MIR_PMT2-like"/>
    <property type="match status" value="1"/>
</dbReference>
<comment type="pathway">
    <text evidence="2 15">Protein modification; protein glycosylation.</text>
</comment>
<keyword evidence="9 15" id="KW-0256">Endoplasmic reticulum</keyword>
<evidence type="ECO:0000256" key="5">
    <source>
        <dbReference type="ARBA" id="ARBA00022676"/>
    </source>
</evidence>
<dbReference type="Proteomes" id="UP001306508">
    <property type="component" value="Unassembled WGS sequence"/>
</dbReference>
<feature type="domain" description="MIR" evidence="17">
    <location>
        <begin position="341"/>
        <end position="395"/>
    </location>
</feature>
<comment type="function">
    <text evidence="15">Transfers mannose from Dol-P-mannose to Ser or Thr residues on proteins.</text>
</comment>
<feature type="transmembrane region" description="Helical" evidence="15">
    <location>
        <begin position="615"/>
        <end position="636"/>
    </location>
</feature>
<dbReference type="Pfam" id="PF02815">
    <property type="entry name" value="MIR"/>
    <property type="match status" value="1"/>
</dbReference>
<dbReference type="InterPro" id="IPR016093">
    <property type="entry name" value="MIR_motif"/>
</dbReference>
<proteinExistence type="inferred from homology"/>
<evidence type="ECO:0000256" key="11">
    <source>
        <dbReference type="ARBA" id="ARBA00023136"/>
    </source>
</evidence>
<evidence type="ECO:0000256" key="3">
    <source>
        <dbReference type="ARBA" id="ARBA00007222"/>
    </source>
</evidence>
<evidence type="ECO:0000256" key="4">
    <source>
        <dbReference type="ARBA" id="ARBA00012839"/>
    </source>
</evidence>
<dbReference type="Pfam" id="PF02366">
    <property type="entry name" value="PMT"/>
    <property type="match status" value="1"/>
</dbReference>
<feature type="transmembrane region" description="Helical" evidence="15">
    <location>
        <begin position="288"/>
        <end position="311"/>
    </location>
</feature>
<comment type="subcellular location">
    <subcellularLocation>
        <location evidence="1 15">Endoplasmic reticulum membrane</location>
        <topology evidence="1 15">Multi-pass membrane protein</topology>
    </subcellularLocation>
</comment>
<dbReference type="SMART" id="SM00472">
    <property type="entry name" value="MIR"/>
    <property type="match status" value="3"/>
</dbReference>
<protein>
    <recommendedName>
        <fullName evidence="4 15">Dolichyl-phosphate-mannose--protein mannosyltransferase</fullName>
        <ecNumber evidence="4 15">2.4.1.109</ecNumber>
    </recommendedName>
</protein>
<dbReference type="SUPFAM" id="SSF82109">
    <property type="entry name" value="MIR domain"/>
    <property type="match status" value="1"/>
</dbReference>
<comment type="catalytic activity">
    <reaction evidence="14 15">
        <text>a di-trans,poly-cis-dolichyl beta-D-mannosyl phosphate + L-seryl-[protein] = 3-O-(alpha-D-mannosyl)-L-seryl-[protein] + a di-trans,poly-cis-dolichyl phosphate + H(+)</text>
        <dbReference type="Rhea" id="RHEA:17377"/>
        <dbReference type="Rhea" id="RHEA-COMP:9863"/>
        <dbReference type="Rhea" id="RHEA-COMP:13546"/>
        <dbReference type="Rhea" id="RHEA-COMP:19498"/>
        <dbReference type="Rhea" id="RHEA-COMP:19501"/>
        <dbReference type="ChEBI" id="CHEBI:15378"/>
        <dbReference type="ChEBI" id="CHEBI:29999"/>
        <dbReference type="ChEBI" id="CHEBI:57683"/>
        <dbReference type="ChEBI" id="CHEBI:58211"/>
        <dbReference type="ChEBI" id="CHEBI:137321"/>
        <dbReference type="EC" id="2.4.1.109"/>
    </reaction>
</comment>
<feature type="transmembrane region" description="Helical" evidence="15">
    <location>
        <begin position="64"/>
        <end position="80"/>
    </location>
</feature>
<dbReference type="EC" id="2.4.1.109" evidence="4 15"/>
<dbReference type="InterPro" id="IPR003342">
    <property type="entry name" value="ArnT-like_N"/>
</dbReference>
<dbReference type="PANTHER" id="PTHR10050">
    <property type="entry name" value="DOLICHYL-PHOSPHATE-MANNOSE--PROTEIN MANNOSYLTRANSFERASE"/>
    <property type="match status" value="1"/>
</dbReference>
<dbReference type="PANTHER" id="PTHR10050:SF46">
    <property type="entry name" value="PROTEIN O-MANNOSYL-TRANSFERASE 2"/>
    <property type="match status" value="1"/>
</dbReference>
<keyword evidence="11 15" id="KW-0472">Membrane</keyword>
<gene>
    <name evidence="18" type="ORF">RI543_003612</name>
</gene>
<name>A0AAN7WMN7_9SACH</name>
<sequence>MSATTGFDGNRNQEAVESELRQRDIQDDGYLTDKLSSLDSGENDVDVQNNEVSVPNKHFTLSQLESYIMPVIFTVLAFYIRMYKIGINKHVVWDEAHFGSFGSQYLKHEFYHDVHPPLGKMLVGLSGYISGYNGSFSFDSGTPYPDYVDFVKMRLFNATFSALCVPIAYFTAKSIGFSVPATWFLTVLVLFENSYTTLGKFILLDSMLLFFTVTSFFCLVRFHNERSNPFSIKWWKWLILTGLNLGCTISVKMVGLFIITVVGIYTVVELWNWLGDKSMSWKTYLSHWMARIIGLIIVPVAVFMASFYVHFMLLTHDGQGSGVMPSLFQASLINSTVGQGPRDVVIGSYITLKNSGVGGTLLHSHPSIFPEGSRQQQITGYTHHDSNNDWFFDRVRELSPFDFDSEEYDPEFIVDGKIYRLVHNNTGRNLHSHDIPAPVTNIAWEVSGYGNTTIGDEKDYWRVEIVNQYGNENKSTIHTLTTSFRLKNIVMDCYLAQSKHNLPEWGFMQKEIICARNPSKNDRSTWWTVESHVNERLPPKPKDFEFPSISFLQKFIHLNLAMMATNNALVPDDDKYDPIASSAWQWPTLYLGLRICSWADEFPKYFLMGTPVSTWASTVSVILFMIYVVVLLLRWQRQYNDLSNKKDLNLFLMGGFYPLLAWGTHYVPFVIMSRVTYVHHYLPALYFSLIILTYVFEATLNKLAMKRYIVRWIIYLIAMTCVISCFIYFAPVSYGMTGSAINYKYLRWIKTWNI</sequence>
<evidence type="ECO:0000256" key="13">
    <source>
        <dbReference type="ARBA" id="ARBA00045085"/>
    </source>
</evidence>
<dbReference type="GO" id="GO:0031502">
    <property type="term" value="C:dolichyl-phosphate-mannose-protein mannosyltransferase complex"/>
    <property type="evidence" value="ECO:0007669"/>
    <property type="project" value="UniProtKB-ARBA"/>
</dbReference>
<keyword evidence="12" id="KW-0325">Glycoprotein</keyword>
<keyword evidence="6 15" id="KW-0808">Transferase</keyword>
<keyword evidence="19" id="KW-1185">Reference proteome</keyword>
<evidence type="ECO:0000256" key="8">
    <source>
        <dbReference type="ARBA" id="ARBA00022737"/>
    </source>
</evidence>
<evidence type="ECO:0000256" key="2">
    <source>
        <dbReference type="ARBA" id="ARBA00004922"/>
    </source>
</evidence>
<evidence type="ECO:0000256" key="6">
    <source>
        <dbReference type="ARBA" id="ARBA00022679"/>
    </source>
</evidence>
<feature type="domain" description="MIR" evidence="17">
    <location>
        <begin position="474"/>
        <end position="532"/>
    </location>
</feature>
<evidence type="ECO:0000256" key="1">
    <source>
        <dbReference type="ARBA" id="ARBA00004477"/>
    </source>
</evidence>
<comment type="similarity">
    <text evidence="3 15">Belongs to the glycosyltransferase 39 family.</text>
</comment>
<evidence type="ECO:0000256" key="9">
    <source>
        <dbReference type="ARBA" id="ARBA00022824"/>
    </source>
</evidence>
<feature type="domain" description="MIR" evidence="17">
    <location>
        <begin position="410"/>
        <end position="466"/>
    </location>
</feature>
<evidence type="ECO:0000259" key="17">
    <source>
        <dbReference type="PROSITE" id="PS50919"/>
    </source>
</evidence>
<accession>A0AAN7WMN7</accession>
<dbReference type="PROSITE" id="PS50919">
    <property type="entry name" value="MIR"/>
    <property type="match status" value="3"/>
</dbReference>
<dbReference type="FunFam" id="2.80.10.50:FF:000012">
    <property type="entry name" value="Protein O-mannosyl-transferase 1"/>
    <property type="match status" value="1"/>
</dbReference>
<dbReference type="Gene3D" id="2.80.10.50">
    <property type="match status" value="1"/>
</dbReference>
<evidence type="ECO:0000256" key="7">
    <source>
        <dbReference type="ARBA" id="ARBA00022692"/>
    </source>
</evidence>
<keyword evidence="7 15" id="KW-0812">Transmembrane</keyword>
<evidence type="ECO:0000256" key="12">
    <source>
        <dbReference type="ARBA" id="ARBA00023180"/>
    </source>
</evidence>
<organism evidence="18 19">
    <name type="scientific">Arxiozyma heterogenica</name>
    <dbReference type="NCBI Taxonomy" id="278026"/>
    <lineage>
        <taxon>Eukaryota</taxon>
        <taxon>Fungi</taxon>
        <taxon>Dikarya</taxon>
        <taxon>Ascomycota</taxon>
        <taxon>Saccharomycotina</taxon>
        <taxon>Saccharomycetes</taxon>
        <taxon>Saccharomycetales</taxon>
        <taxon>Saccharomycetaceae</taxon>
        <taxon>Arxiozyma</taxon>
    </lineage>
</organism>
<feature type="compositionally biased region" description="Polar residues" evidence="16">
    <location>
        <begin position="1"/>
        <end position="15"/>
    </location>
</feature>
<feature type="transmembrane region" description="Helical" evidence="15">
    <location>
        <begin position="648"/>
        <end position="671"/>
    </location>
</feature>
<comment type="catalytic activity">
    <reaction evidence="13 15">
        <text>a di-trans,poly-cis-dolichyl beta-D-mannosyl phosphate + L-threonyl-[protein] = 3-O-(alpha-D-mannosyl)-L-threonyl-[protein] + a di-trans,poly-cis-dolichyl phosphate + H(+)</text>
        <dbReference type="Rhea" id="RHEA:53396"/>
        <dbReference type="Rhea" id="RHEA-COMP:11060"/>
        <dbReference type="Rhea" id="RHEA-COMP:13547"/>
        <dbReference type="Rhea" id="RHEA-COMP:19498"/>
        <dbReference type="Rhea" id="RHEA-COMP:19501"/>
        <dbReference type="ChEBI" id="CHEBI:15378"/>
        <dbReference type="ChEBI" id="CHEBI:30013"/>
        <dbReference type="ChEBI" id="CHEBI:57683"/>
        <dbReference type="ChEBI" id="CHEBI:58211"/>
        <dbReference type="ChEBI" id="CHEBI:137323"/>
        <dbReference type="EC" id="2.4.1.109"/>
    </reaction>
</comment>
<feature type="transmembrane region" description="Helical" evidence="15">
    <location>
        <begin position="708"/>
        <end position="730"/>
    </location>
</feature>
<dbReference type="InterPro" id="IPR036300">
    <property type="entry name" value="MIR_dom_sf"/>
</dbReference>
<dbReference type="InterPro" id="IPR032421">
    <property type="entry name" value="PMT_4TMC"/>
</dbReference>
<evidence type="ECO:0000256" key="14">
    <source>
        <dbReference type="ARBA" id="ARBA00045102"/>
    </source>
</evidence>
<dbReference type="EMBL" id="JAWIZZ010000048">
    <property type="protein sequence ID" value="KAK5778992.1"/>
    <property type="molecule type" value="Genomic_DNA"/>
</dbReference>
<reference evidence="19" key="1">
    <citation type="submission" date="2023-07" db="EMBL/GenBank/DDBJ databases">
        <title>A draft genome of Kazachstania heterogenica Y-27499.</title>
        <authorList>
            <person name="Donic C."/>
            <person name="Kralova J.S."/>
            <person name="Fidel L."/>
            <person name="Ben-Dor S."/>
            <person name="Jung S."/>
        </authorList>
    </citation>
    <scope>NUCLEOTIDE SEQUENCE [LARGE SCALE GENOMIC DNA]</scope>
    <source>
        <strain evidence="19">Y27499</strain>
    </source>
</reference>
<dbReference type="InterPro" id="IPR027005">
    <property type="entry name" value="PMT-like"/>
</dbReference>
<feature type="transmembrane region" description="Helical" evidence="15">
    <location>
        <begin position="234"/>
        <end position="267"/>
    </location>
</feature>
<keyword evidence="5 15" id="KW-0328">Glycosyltransferase</keyword>
<dbReference type="Pfam" id="PF16192">
    <property type="entry name" value="PMT_4TMC"/>
    <property type="match status" value="1"/>
</dbReference>